<comment type="caution">
    <text evidence="3">The sequence shown here is derived from an EMBL/GenBank/DDBJ whole genome shotgun (WGS) entry which is preliminary data.</text>
</comment>
<evidence type="ECO:0000256" key="1">
    <source>
        <dbReference type="SAM" id="MobiDB-lite"/>
    </source>
</evidence>
<evidence type="ECO:0000313" key="4">
    <source>
        <dbReference type="Proteomes" id="UP000284706"/>
    </source>
</evidence>
<proteinExistence type="predicted"/>
<accession>A0A409WZ07</accession>
<reference evidence="3 4" key="1">
    <citation type="journal article" date="2018" name="Evol. Lett.">
        <title>Horizontal gene cluster transfer increased hallucinogenic mushroom diversity.</title>
        <authorList>
            <person name="Reynolds H.T."/>
            <person name="Vijayakumar V."/>
            <person name="Gluck-Thaler E."/>
            <person name="Korotkin H.B."/>
            <person name="Matheny P.B."/>
            <person name="Slot J.C."/>
        </authorList>
    </citation>
    <scope>NUCLEOTIDE SEQUENCE [LARGE SCALE GENOMIC DNA]</scope>
    <source>
        <strain evidence="3 4">SRW20</strain>
    </source>
</reference>
<dbReference type="EMBL" id="NHYE01004577">
    <property type="protein sequence ID" value="PPQ83758.1"/>
    <property type="molecule type" value="Genomic_DNA"/>
</dbReference>
<gene>
    <name evidence="3" type="ORF">CVT26_005421</name>
</gene>
<name>A0A409WZ07_9AGAR</name>
<feature type="region of interest" description="Disordered" evidence="1">
    <location>
        <begin position="1"/>
        <end position="34"/>
    </location>
</feature>
<protein>
    <recommendedName>
        <fullName evidence="2">DUF6532 domain-containing protein</fullName>
    </recommendedName>
</protein>
<feature type="compositionally biased region" description="Acidic residues" evidence="1">
    <location>
        <begin position="123"/>
        <end position="135"/>
    </location>
</feature>
<sequence length="464" mass="52128">MPQTRSNDARRKSNSGRGGKGAATQTATRASIPISEADLATYRLVQAQFDAQKKAAKEAEDAGKELLDAEDDPSTDQGGRPRKKRKSATQPVQPVLSEGEDEIASRLQPVNAIDRTLDAEMSHEEDEEPPNAGDDEGLHMDLDGMDVDEVDIDTDSDVLEGNANNEISFVAADIVQSNVDPRSRSRSVAPKTPGRMALGSKKQVMSTLNAANTSKVVEKDFSPRTLKLALASKSHVRTRTVFDEPFPRNNKISRINFAWTTIKESAFASEDVEVRQAFKRATDNINLKSKLMKFTLYGRTGLVSSIISKAREKVRAYYGLSGDPECVKKDVEWLLKSSHFVYGDINLKERTVDKMKPFGAQLIIDIIEAQWFPSTSRSKLDLETTNRIYEKRDLPLNVILLVVTAIEHALKEWSTNGRKATQITFSEDTARLSYERHLRHWKFFESQMKAWPAWWRKTVLEQIL</sequence>
<dbReference type="Pfam" id="PF20149">
    <property type="entry name" value="DUF6532"/>
    <property type="match status" value="1"/>
</dbReference>
<feature type="compositionally biased region" description="Basic and acidic residues" evidence="1">
    <location>
        <begin position="51"/>
        <end position="67"/>
    </location>
</feature>
<dbReference type="InterPro" id="IPR045341">
    <property type="entry name" value="DUF6532"/>
</dbReference>
<feature type="region of interest" description="Disordered" evidence="1">
    <location>
        <begin position="51"/>
        <end position="142"/>
    </location>
</feature>
<organism evidence="3 4">
    <name type="scientific">Gymnopilus dilepis</name>
    <dbReference type="NCBI Taxonomy" id="231916"/>
    <lineage>
        <taxon>Eukaryota</taxon>
        <taxon>Fungi</taxon>
        <taxon>Dikarya</taxon>
        <taxon>Basidiomycota</taxon>
        <taxon>Agaricomycotina</taxon>
        <taxon>Agaricomycetes</taxon>
        <taxon>Agaricomycetidae</taxon>
        <taxon>Agaricales</taxon>
        <taxon>Agaricineae</taxon>
        <taxon>Hymenogastraceae</taxon>
        <taxon>Gymnopilus</taxon>
    </lineage>
</organism>
<feature type="domain" description="DUF6532" evidence="2">
    <location>
        <begin position="232"/>
        <end position="442"/>
    </location>
</feature>
<dbReference type="Proteomes" id="UP000284706">
    <property type="component" value="Unassembled WGS sequence"/>
</dbReference>
<evidence type="ECO:0000313" key="3">
    <source>
        <dbReference type="EMBL" id="PPQ83758.1"/>
    </source>
</evidence>
<dbReference type="AlphaFoldDB" id="A0A409WZ07"/>
<dbReference type="OrthoDB" id="2790754at2759"/>
<keyword evidence="4" id="KW-1185">Reference proteome</keyword>
<evidence type="ECO:0000259" key="2">
    <source>
        <dbReference type="Pfam" id="PF20149"/>
    </source>
</evidence>
<dbReference type="InParanoid" id="A0A409WZ07"/>